<evidence type="ECO:0000313" key="3">
    <source>
        <dbReference type="Proteomes" id="UP000270296"/>
    </source>
</evidence>
<gene>
    <name evidence="2" type="ORF">SBAD_LOCUS11228</name>
</gene>
<dbReference type="AlphaFoldDB" id="A0A183J5T0"/>
<evidence type="ECO:0000313" key="2">
    <source>
        <dbReference type="EMBL" id="VDP38158.1"/>
    </source>
</evidence>
<name>A0A183J5T0_9BILA</name>
<reference evidence="4" key="1">
    <citation type="submission" date="2016-06" db="UniProtKB">
        <authorList>
            <consortium name="WormBaseParasite"/>
        </authorList>
    </citation>
    <scope>IDENTIFICATION</scope>
</reference>
<organism evidence="4">
    <name type="scientific">Soboliphyme baturini</name>
    <dbReference type="NCBI Taxonomy" id="241478"/>
    <lineage>
        <taxon>Eukaryota</taxon>
        <taxon>Metazoa</taxon>
        <taxon>Ecdysozoa</taxon>
        <taxon>Nematoda</taxon>
        <taxon>Enoplea</taxon>
        <taxon>Dorylaimia</taxon>
        <taxon>Dioctophymatida</taxon>
        <taxon>Dioctophymatoidea</taxon>
        <taxon>Soboliphymatidae</taxon>
        <taxon>Soboliphyme</taxon>
    </lineage>
</organism>
<dbReference type="EMBL" id="UZAM01015287">
    <property type="protein sequence ID" value="VDP38158.1"/>
    <property type="molecule type" value="Genomic_DNA"/>
</dbReference>
<keyword evidence="3" id="KW-1185">Reference proteome</keyword>
<feature type="compositionally biased region" description="Polar residues" evidence="1">
    <location>
        <begin position="9"/>
        <end position="28"/>
    </location>
</feature>
<sequence length="229" mass="25206">MPDKRGNSWPESNNGLTSFSQSGASSLQPEPEPIPCNWSKASHGQTQNHPGSASFPSASDQHSAAAYFARPIEHHLISSTVTQNLNSTVDLRHQRVIHFTERCRSGVTGQSCTAVHCSRGQSIEDHRKITLVAPPSLSSVRSADVSSLDDILHSLQQDCMNDVSPSMDKRRSTEPWRSNFLSKRDLFSISQHQQQQEQLAFACLAAKPVSKAQLHKGKPLHCLVAKVCF</sequence>
<evidence type="ECO:0000313" key="4">
    <source>
        <dbReference type="WBParaSite" id="SBAD_0001161201-mRNA-1"/>
    </source>
</evidence>
<reference evidence="2 3" key="2">
    <citation type="submission" date="2018-11" db="EMBL/GenBank/DDBJ databases">
        <authorList>
            <consortium name="Pathogen Informatics"/>
        </authorList>
    </citation>
    <scope>NUCLEOTIDE SEQUENCE [LARGE SCALE GENOMIC DNA]</scope>
</reference>
<accession>A0A183J5T0</accession>
<proteinExistence type="predicted"/>
<dbReference type="WBParaSite" id="SBAD_0001161201-mRNA-1">
    <property type="protein sequence ID" value="SBAD_0001161201-mRNA-1"/>
    <property type="gene ID" value="SBAD_0001161201"/>
</dbReference>
<feature type="compositionally biased region" description="Polar residues" evidence="1">
    <location>
        <begin position="39"/>
        <end position="58"/>
    </location>
</feature>
<feature type="region of interest" description="Disordered" evidence="1">
    <location>
        <begin position="1"/>
        <end position="58"/>
    </location>
</feature>
<protein>
    <submittedName>
        <fullName evidence="4">Tensin 3</fullName>
    </submittedName>
</protein>
<evidence type="ECO:0000256" key="1">
    <source>
        <dbReference type="SAM" id="MobiDB-lite"/>
    </source>
</evidence>
<dbReference type="Proteomes" id="UP000270296">
    <property type="component" value="Unassembled WGS sequence"/>
</dbReference>